<sequence length="330" mass="36784">MQDEFPVIAADNLALKNKNSDHYHLSYQDAKSMGDGDRASVSIAQPNSNLSRKTCPKPPLSISTKSHSDSSIIQTKTKMPADTAQAKAQKQIISTSLTNLKRKQSKDLIKDPNILKKFEKLPAFVKGYLTRRLFKTERVQGLIKTLQDTAVLIGKLSEELTLKGDAVSEHDVDFHRQLIVQLMTTFHNVYDIFCTISIKERMKIISESRSFEQKKKAVDKGNDSSASVVTEKASASASASLGRTKLSAATLKALERKKEVFFSVAKHFTVSISSIDNRTYTIEDLKGCRSRIYSTSGKSHSASPTRIYKSSVGIALKRKTTNVRKTQHWK</sequence>
<name>A0AAV4SPK3_CAEEX</name>
<dbReference type="PANTHER" id="PTHR13594">
    <property type="entry name" value="CENTRIOLAR COILED-COIL PROTEIN OF 110 KDA"/>
    <property type="match status" value="1"/>
</dbReference>
<dbReference type="GO" id="GO:1903723">
    <property type="term" value="P:negative regulation of centriole elongation"/>
    <property type="evidence" value="ECO:0007669"/>
    <property type="project" value="TreeGrafter"/>
</dbReference>
<feature type="region of interest" description="Disordered" evidence="1">
    <location>
        <begin position="29"/>
        <end position="72"/>
    </location>
</feature>
<dbReference type="GO" id="GO:0007099">
    <property type="term" value="P:centriole replication"/>
    <property type="evidence" value="ECO:0007669"/>
    <property type="project" value="InterPro"/>
</dbReference>
<dbReference type="InterPro" id="IPR033207">
    <property type="entry name" value="CCP110"/>
</dbReference>
<evidence type="ECO:0000313" key="3">
    <source>
        <dbReference type="Proteomes" id="UP001054945"/>
    </source>
</evidence>
<dbReference type="PANTHER" id="PTHR13594:SF1">
    <property type="entry name" value="CENTRIOLAR COILED-COIL PROTEIN OF 110 KDA"/>
    <property type="match status" value="1"/>
</dbReference>
<dbReference type="GO" id="GO:0032465">
    <property type="term" value="P:regulation of cytokinesis"/>
    <property type="evidence" value="ECO:0007669"/>
    <property type="project" value="InterPro"/>
</dbReference>
<evidence type="ECO:0000313" key="2">
    <source>
        <dbReference type="EMBL" id="GIY36313.1"/>
    </source>
</evidence>
<protein>
    <submittedName>
        <fullName evidence="2">Uncharacterized protein</fullName>
    </submittedName>
</protein>
<evidence type="ECO:0000256" key="1">
    <source>
        <dbReference type="SAM" id="MobiDB-lite"/>
    </source>
</evidence>
<dbReference type="EMBL" id="BPLR01010030">
    <property type="protein sequence ID" value="GIY36313.1"/>
    <property type="molecule type" value="Genomic_DNA"/>
</dbReference>
<organism evidence="2 3">
    <name type="scientific">Caerostris extrusa</name>
    <name type="common">Bark spider</name>
    <name type="synonym">Caerostris bankana</name>
    <dbReference type="NCBI Taxonomy" id="172846"/>
    <lineage>
        <taxon>Eukaryota</taxon>
        <taxon>Metazoa</taxon>
        <taxon>Ecdysozoa</taxon>
        <taxon>Arthropoda</taxon>
        <taxon>Chelicerata</taxon>
        <taxon>Arachnida</taxon>
        <taxon>Araneae</taxon>
        <taxon>Araneomorphae</taxon>
        <taxon>Entelegynae</taxon>
        <taxon>Araneoidea</taxon>
        <taxon>Araneidae</taxon>
        <taxon>Caerostris</taxon>
    </lineage>
</organism>
<dbReference type="GO" id="GO:0005814">
    <property type="term" value="C:centriole"/>
    <property type="evidence" value="ECO:0007669"/>
    <property type="project" value="InterPro"/>
</dbReference>
<dbReference type="AlphaFoldDB" id="A0AAV4SPK3"/>
<comment type="caution">
    <text evidence="2">The sequence shown here is derived from an EMBL/GenBank/DDBJ whole genome shotgun (WGS) entry which is preliminary data.</text>
</comment>
<feature type="compositionally biased region" description="Low complexity" evidence="1">
    <location>
        <begin position="61"/>
        <end position="72"/>
    </location>
</feature>
<feature type="compositionally biased region" description="Polar residues" evidence="1">
    <location>
        <begin position="42"/>
        <end position="52"/>
    </location>
</feature>
<reference evidence="2 3" key="1">
    <citation type="submission" date="2021-06" db="EMBL/GenBank/DDBJ databases">
        <title>Caerostris extrusa draft genome.</title>
        <authorList>
            <person name="Kono N."/>
            <person name="Arakawa K."/>
        </authorList>
    </citation>
    <scope>NUCLEOTIDE SEQUENCE [LARGE SCALE GENOMIC DNA]</scope>
</reference>
<dbReference type="GO" id="GO:0032053">
    <property type="term" value="P:ciliary basal body organization"/>
    <property type="evidence" value="ECO:0007669"/>
    <property type="project" value="TreeGrafter"/>
</dbReference>
<proteinExistence type="predicted"/>
<gene>
    <name evidence="2" type="primary">AVEN_136919_1</name>
    <name evidence="2" type="ORF">CEXT_466651</name>
</gene>
<accession>A0AAV4SPK3</accession>
<dbReference type="Proteomes" id="UP001054945">
    <property type="component" value="Unassembled WGS sequence"/>
</dbReference>
<keyword evidence="3" id="KW-1185">Reference proteome</keyword>